<dbReference type="SMART" id="SM00382">
    <property type="entry name" value="AAA"/>
    <property type="match status" value="2"/>
</dbReference>
<dbReference type="InterPro" id="IPR003439">
    <property type="entry name" value="ABC_transporter-like_ATP-bd"/>
</dbReference>
<dbReference type="SUPFAM" id="SSF52540">
    <property type="entry name" value="P-loop containing nucleoside triphosphate hydrolases"/>
    <property type="match status" value="2"/>
</dbReference>
<keyword evidence="3" id="KW-0067">ATP-binding</keyword>
<dbReference type="Gene3D" id="3.40.50.300">
    <property type="entry name" value="P-loop containing nucleotide triphosphate hydrolases"/>
    <property type="match status" value="2"/>
</dbReference>
<dbReference type="Pfam" id="PF00005">
    <property type="entry name" value="ABC_tran"/>
    <property type="match status" value="2"/>
</dbReference>
<evidence type="ECO:0000259" key="5">
    <source>
        <dbReference type="PROSITE" id="PS50893"/>
    </source>
</evidence>
<evidence type="ECO:0000313" key="7">
    <source>
        <dbReference type="Proteomes" id="UP000198670"/>
    </source>
</evidence>
<sequence>MMITLENIAYLLPNKDLLFSNVRLSVNKTEKMALIGNNGAGKSTLLKIIAGELQPSEGQLHLDVLPYYVPQLFGQYNHLTIAQALHVAEKIHALHEILDGQMTEGNLNILDDDWTIEDRCIEALDKWQLTDLDLSQPLSTLSGGQKTRVFLAGIHIHQPQLILLDEPSNHLDTASRRLLYDFVESTPRTLMIVSHDRILLNLLHTVCELDSYGVTTYGGNYDFYAEQKQLANDALHHDILSKEKALRKAKEKERQTQERQQRLDARGKKKQEKAGVARIMMNTLRNSAEKSTAKIKGVHAEKIGGISKELQDLRKELPGIEQMKFGFDNSALHTGKVLFSATNINFAYNDQPLWKEKLAFQISSGERIDLKGRNGSGKTTLIKILLGPLEPQTGTIQRAVSRAVYIDQDYSLIDNRLNVYEQTQTFNTSALQEHEIKIRLNRFLFTKDEWDKPCNALSGGERMRLMLCCLTISNRPPDVIVLDEPTNNLDIQNVEILTAAINEYQGTLIVVSHDDYFLQQIHVGRTITLAC</sequence>
<dbReference type="EMBL" id="FOQO01000016">
    <property type="protein sequence ID" value="SFJ91949.1"/>
    <property type="molecule type" value="Genomic_DNA"/>
</dbReference>
<dbReference type="PANTHER" id="PTHR19211:SF6">
    <property type="entry name" value="BLL7188 PROTEIN"/>
    <property type="match status" value="1"/>
</dbReference>
<gene>
    <name evidence="6" type="ORF">SAMN05444682_11620</name>
</gene>
<keyword evidence="1" id="KW-0677">Repeat</keyword>
<dbReference type="GO" id="GO:0016887">
    <property type="term" value="F:ATP hydrolysis activity"/>
    <property type="evidence" value="ECO:0007669"/>
    <property type="project" value="InterPro"/>
</dbReference>
<evidence type="ECO:0000256" key="3">
    <source>
        <dbReference type="ARBA" id="ARBA00022840"/>
    </source>
</evidence>
<dbReference type="Proteomes" id="UP000198670">
    <property type="component" value="Unassembled WGS sequence"/>
</dbReference>
<dbReference type="PANTHER" id="PTHR19211">
    <property type="entry name" value="ATP-BINDING TRANSPORT PROTEIN-RELATED"/>
    <property type="match status" value="1"/>
</dbReference>
<organism evidence="6 7">
    <name type="scientific">Parapedobacter indicus</name>
    <dbReference type="NCBI Taxonomy" id="1477437"/>
    <lineage>
        <taxon>Bacteria</taxon>
        <taxon>Pseudomonadati</taxon>
        <taxon>Bacteroidota</taxon>
        <taxon>Sphingobacteriia</taxon>
        <taxon>Sphingobacteriales</taxon>
        <taxon>Sphingobacteriaceae</taxon>
        <taxon>Parapedobacter</taxon>
    </lineage>
</organism>
<accession>A0A1I3VAC0</accession>
<dbReference type="RefSeq" id="WP_317048207.1">
    <property type="nucleotide sequence ID" value="NZ_FOQO01000016.1"/>
</dbReference>
<protein>
    <submittedName>
        <fullName evidence="6">ATPase components of ABC transporters with duplicated ATPase domains</fullName>
    </submittedName>
</protein>
<dbReference type="PROSITE" id="PS50893">
    <property type="entry name" value="ABC_TRANSPORTER_2"/>
    <property type="match status" value="1"/>
</dbReference>
<dbReference type="InterPro" id="IPR050611">
    <property type="entry name" value="ABCF"/>
</dbReference>
<dbReference type="InterPro" id="IPR027417">
    <property type="entry name" value="P-loop_NTPase"/>
</dbReference>
<dbReference type="PROSITE" id="PS00211">
    <property type="entry name" value="ABC_TRANSPORTER_1"/>
    <property type="match status" value="1"/>
</dbReference>
<dbReference type="FunFam" id="3.40.50.300:FF:001320">
    <property type="entry name" value="Heme ABC transporter ATP-binding protein"/>
    <property type="match status" value="1"/>
</dbReference>
<dbReference type="NCBIfam" id="NF000355">
    <property type="entry name" value="ribo_prot_ABC_F"/>
    <property type="match status" value="1"/>
</dbReference>
<feature type="region of interest" description="Disordered" evidence="4">
    <location>
        <begin position="247"/>
        <end position="273"/>
    </location>
</feature>
<dbReference type="InterPro" id="IPR003593">
    <property type="entry name" value="AAA+_ATPase"/>
</dbReference>
<dbReference type="InterPro" id="IPR017871">
    <property type="entry name" value="ABC_transporter-like_CS"/>
</dbReference>
<keyword evidence="2" id="KW-0547">Nucleotide-binding</keyword>
<feature type="domain" description="ABC transporter" evidence="5">
    <location>
        <begin position="3"/>
        <end position="243"/>
    </location>
</feature>
<evidence type="ECO:0000256" key="1">
    <source>
        <dbReference type="ARBA" id="ARBA00022737"/>
    </source>
</evidence>
<dbReference type="CDD" id="cd03221">
    <property type="entry name" value="ABCF_EF-3"/>
    <property type="match status" value="2"/>
</dbReference>
<evidence type="ECO:0000256" key="2">
    <source>
        <dbReference type="ARBA" id="ARBA00022741"/>
    </source>
</evidence>
<evidence type="ECO:0000313" key="6">
    <source>
        <dbReference type="EMBL" id="SFJ91949.1"/>
    </source>
</evidence>
<dbReference type="AlphaFoldDB" id="A0A1I3VAC0"/>
<feature type="compositionally biased region" description="Basic and acidic residues" evidence="4">
    <location>
        <begin position="247"/>
        <end position="266"/>
    </location>
</feature>
<proteinExistence type="predicted"/>
<keyword evidence="7" id="KW-1185">Reference proteome</keyword>
<dbReference type="STRING" id="1477437.SAMN05444682_11620"/>
<evidence type="ECO:0000256" key="4">
    <source>
        <dbReference type="SAM" id="MobiDB-lite"/>
    </source>
</evidence>
<dbReference type="GO" id="GO:0005524">
    <property type="term" value="F:ATP binding"/>
    <property type="evidence" value="ECO:0007669"/>
    <property type="project" value="UniProtKB-KW"/>
</dbReference>
<reference evidence="6 7" key="1">
    <citation type="submission" date="2016-10" db="EMBL/GenBank/DDBJ databases">
        <authorList>
            <person name="de Groot N.N."/>
        </authorList>
    </citation>
    <scope>NUCLEOTIDE SEQUENCE [LARGE SCALE GENOMIC DNA]</scope>
    <source>
        <strain evidence="6 7">RK1</strain>
    </source>
</reference>
<name>A0A1I3VAC0_9SPHI</name>